<dbReference type="InterPro" id="IPR000073">
    <property type="entry name" value="AB_hydrolase_1"/>
</dbReference>
<dbReference type="RefSeq" id="WP_330135605.1">
    <property type="nucleotide sequence ID" value="NZ_JAUTXY010000012.1"/>
</dbReference>
<proteinExistence type="predicted"/>
<dbReference type="PANTHER" id="PTHR43798:SF31">
    <property type="entry name" value="AB HYDROLASE SUPERFAMILY PROTEIN YCLE"/>
    <property type="match status" value="1"/>
</dbReference>
<keyword evidence="4" id="KW-1185">Reference proteome</keyword>
<evidence type="ECO:0000313" key="4">
    <source>
        <dbReference type="Proteomes" id="UP001336020"/>
    </source>
</evidence>
<evidence type="ECO:0000259" key="2">
    <source>
        <dbReference type="Pfam" id="PF00561"/>
    </source>
</evidence>
<evidence type="ECO:0000256" key="1">
    <source>
        <dbReference type="ARBA" id="ARBA00022801"/>
    </source>
</evidence>
<dbReference type="Gene3D" id="3.40.50.1820">
    <property type="entry name" value="alpha/beta hydrolase"/>
    <property type="match status" value="1"/>
</dbReference>
<dbReference type="Pfam" id="PF00561">
    <property type="entry name" value="Abhydrolase_1"/>
    <property type="match status" value="1"/>
</dbReference>
<dbReference type="InterPro" id="IPR050266">
    <property type="entry name" value="AB_hydrolase_sf"/>
</dbReference>
<gene>
    <name evidence="3" type="ORF">Q7514_23130</name>
</gene>
<dbReference type="InterPro" id="IPR029058">
    <property type="entry name" value="AB_hydrolase_fold"/>
</dbReference>
<dbReference type="SUPFAM" id="SSF53474">
    <property type="entry name" value="alpha/beta-Hydrolases"/>
    <property type="match status" value="1"/>
</dbReference>
<protein>
    <submittedName>
        <fullName evidence="3">Alpha/beta hydrolase</fullName>
    </submittedName>
</protein>
<name>A0ABU7LFU8_9NOCA</name>
<dbReference type="EMBL" id="JAUTXY010000012">
    <property type="protein sequence ID" value="MEE2060420.1"/>
    <property type="molecule type" value="Genomic_DNA"/>
</dbReference>
<organism evidence="3 4">
    <name type="scientific">Rhodococcus artemisiae</name>
    <dbReference type="NCBI Taxonomy" id="714159"/>
    <lineage>
        <taxon>Bacteria</taxon>
        <taxon>Bacillati</taxon>
        <taxon>Actinomycetota</taxon>
        <taxon>Actinomycetes</taxon>
        <taxon>Mycobacteriales</taxon>
        <taxon>Nocardiaceae</taxon>
        <taxon>Rhodococcus</taxon>
    </lineage>
</organism>
<feature type="domain" description="AB hydrolase-1" evidence="2">
    <location>
        <begin position="40"/>
        <end position="272"/>
    </location>
</feature>
<reference evidence="3 4" key="1">
    <citation type="submission" date="2023-07" db="EMBL/GenBank/DDBJ databases">
        <authorList>
            <person name="Girao M."/>
            <person name="Carvalho M.F."/>
        </authorList>
    </citation>
    <scope>NUCLEOTIDE SEQUENCE [LARGE SCALE GENOMIC DNA]</scope>
    <source>
        <strain evidence="3 4">YIM65754</strain>
    </source>
</reference>
<evidence type="ECO:0000313" key="3">
    <source>
        <dbReference type="EMBL" id="MEE2060420.1"/>
    </source>
</evidence>
<keyword evidence="1 3" id="KW-0378">Hydrolase</keyword>
<dbReference type="GO" id="GO:0016787">
    <property type="term" value="F:hydrolase activity"/>
    <property type="evidence" value="ECO:0007669"/>
    <property type="project" value="UniProtKB-KW"/>
</dbReference>
<dbReference type="Proteomes" id="UP001336020">
    <property type="component" value="Unassembled WGS sequence"/>
</dbReference>
<dbReference type="PRINTS" id="PR00111">
    <property type="entry name" value="ABHYDROLASE"/>
</dbReference>
<sequence>MTTAYASVWSDLNQVEFSQGFIDAGGYRTRYLHSGSADKPTLLLLHGTTGHAEAYVRNLASHGEHFNVYAIDFIGHGYSDKPDFPLEIKHYVDHALRFLDAIGVERASVSGESLGGWVAASMAQHHPERVDRVVLNTMGGTMANPQVMERLYTLSMEAAEDPSWERVQARLEWLMADPSMVTPDLIRTRQMIFQQPEWKAACKANLALQDPDIRRRSMFSDDDLRSIRTEALVVWTSKDPSGPVEEGRRIADLLPNGRLAVIENAGHWPQYEQTAIFDEISLDFLLYGHGPAEKVS</sequence>
<accession>A0ABU7LFU8</accession>
<dbReference type="PANTHER" id="PTHR43798">
    <property type="entry name" value="MONOACYLGLYCEROL LIPASE"/>
    <property type="match status" value="1"/>
</dbReference>
<comment type="caution">
    <text evidence="3">The sequence shown here is derived from an EMBL/GenBank/DDBJ whole genome shotgun (WGS) entry which is preliminary data.</text>
</comment>